<evidence type="ECO:0000256" key="1">
    <source>
        <dbReference type="ARBA" id="ARBA00004123"/>
    </source>
</evidence>
<feature type="region of interest" description="Disordered" evidence="7">
    <location>
        <begin position="1265"/>
        <end position="1286"/>
    </location>
</feature>
<dbReference type="GO" id="GO:0007076">
    <property type="term" value="P:mitotic chromosome condensation"/>
    <property type="evidence" value="ECO:0007669"/>
    <property type="project" value="InterPro"/>
</dbReference>
<evidence type="ECO:0000313" key="10">
    <source>
        <dbReference type="Proteomes" id="UP000663864"/>
    </source>
</evidence>
<dbReference type="GO" id="GO:0051301">
    <property type="term" value="P:cell division"/>
    <property type="evidence" value="ECO:0007669"/>
    <property type="project" value="UniProtKB-KW"/>
</dbReference>
<evidence type="ECO:0000256" key="5">
    <source>
        <dbReference type="ARBA" id="ARBA00023242"/>
    </source>
</evidence>
<evidence type="ECO:0000256" key="6">
    <source>
        <dbReference type="ARBA" id="ARBA00023306"/>
    </source>
</evidence>
<evidence type="ECO:0000256" key="3">
    <source>
        <dbReference type="ARBA" id="ARBA00022776"/>
    </source>
</evidence>
<sequence length="1286" mass="150272">MGISKDELNVLLKECQLNKHNNPSYSLSKLHAIIDDLIVHVERSHEVRKVFGILLKDIIQDEMQSISSHQQIDADDIYRQMILFSLDLLCRYLLVLEHLISDNDQQQHIGTPNNKKQKRSFQICYMDWYINERDEILYLFTNFIKLDLRQFWHETERLEDQQIGNTIVDVCLTMIRNNQFSSRARTVKDYLSFILALTIGLFRIEEDSSMKIIQMLQIQEHTATIYSAAIICHVKHFRTDTLLERIINDMCHICLSPSIIQSSASNHSCRSNTSLSNTQNETNSTRTMAKLLDELSIHISDHLINYINRLLDLFDSDCLQMRNCLLNVCVNIIRYCSSLSQYKELRGELFFLIIDQYFLDCNVHVRSHAIGLCMNLVESKLIPIKFYCHLTQATLERMNDTSCIVRKHAIQLAIKLLKFNPYTDRFLPIGVMLDEYNAEMNKLIRLQKLLGQTLKIENVSNNVNKINEREEENDLDNQHVLFERIVEQQQRVCSMYLTDESLPSFEQYNAEMSILIQLQSKLNNCLSTNSDIEINDDEEPSEKATRLFDNMVKQSKLVSYLHNATDFCNHLRRFLFKDAFYLLSSKVTSDVLEIIDFLVLWSTFECESAIYKKLEQHMFSLIWSNDKNISNAVLNAFKRICLKIDEDNKDDKISSKQIIEKLLDQIDLNLTLTFEHILKQLLSESTSITANIFHFIEVLLDYYLELTIHNSKKHLSDDFLKQIRQRQSSFLQLISFVIPYDKKHRLSSHFNTIIQNLLRKIDTENLDYIRYQMQIISNLLITKTSYNIPNEFYDLIIKKLLDSNIQSNQHSWINCMKQIITILFLREPIQISANDLIMKFLHSLADQIQWPLDNIDYQSKLNDTSWKIIFIRMLASINTLLTQRIQKHECNNLSSIKKIHKQKNTFITNDDDDNETNNENSFISSSSSAAAAAASPITSTVSRQLFEDEDEDTIDSPEDHLTFIQPQQSDLSHLENELLQLNSFFYSIEKWIETFIYEDHSLYDENLVLTSILTCTRMMYVSTILCSKYVDRIFELSKICTYSSVRSALIVSLGDLLLRHPNILEPFTPQFYAQIHDKDLNVGETALCTIAILILREMIKVRGYISEIALCLFHSHTPISSIAQHFFDELSLRQRGMALFNVLPDIISRLSMNNICTLDLFHQIISYLFSFIKNDRHCEILVKRLCRQFKQASGDDRKRANIAFCLSKLNIKTLASYRILKENFPHIMEKNEQNEDDYDKEEHLAWKKYLMPVLNDIERRLKPTELNSSKSLSSSTTPKRKVSRLS</sequence>
<keyword evidence="6" id="KW-0131">Cell cycle</keyword>
<keyword evidence="5" id="KW-0539">Nucleus</keyword>
<feature type="domain" description="Condensin complex subunit 1 C-terminal" evidence="8">
    <location>
        <begin position="1045"/>
        <end position="1207"/>
    </location>
</feature>
<dbReference type="GO" id="GO:0000779">
    <property type="term" value="C:condensed chromosome, centromeric region"/>
    <property type="evidence" value="ECO:0007669"/>
    <property type="project" value="TreeGrafter"/>
</dbReference>
<comment type="subcellular location">
    <subcellularLocation>
        <location evidence="1">Nucleus</location>
    </subcellularLocation>
</comment>
<dbReference type="Pfam" id="PF12717">
    <property type="entry name" value="Cnd1"/>
    <property type="match status" value="1"/>
</dbReference>
<dbReference type="InterPro" id="IPR032682">
    <property type="entry name" value="Cnd1_C"/>
</dbReference>
<accession>A0A813S1T7</accession>
<dbReference type="PANTHER" id="PTHR14222">
    <property type="entry name" value="CONDENSIN"/>
    <property type="match status" value="1"/>
</dbReference>
<evidence type="ECO:0000256" key="2">
    <source>
        <dbReference type="ARBA" id="ARBA00022618"/>
    </source>
</evidence>
<dbReference type="InterPro" id="IPR011989">
    <property type="entry name" value="ARM-like"/>
</dbReference>
<evidence type="ECO:0000256" key="7">
    <source>
        <dbReference type="SAM" id="MobiDB-lite"/>
    </source>
</evidence>
<dbReference type="InterPro" id="IPR026971">
    <property type="entry name" value="CND1/NCAPD3"/>
</dbReference>
<dbReference type="GO" id="GO:0042393">
    <property type="term" value="F:histone binding"/>
    <property type="evidence" value="ECO:0007669"/>
    <property type="project" value="TreeGrafter"/>
</dbReference>
<gene>
    <name evidence="9" type="ORF">ZHD862_LOCUS2004</name>
</gene>
<dbReference type="Proteomes" id="UP000663864">
    <property type="component" value="Unassembled WGS sequence"/>
</dbReference>
<dbReference type="GO" id="GO:0010032">
    <property type="term" value="P:meiotic chromosome condensation"/>
    <property type="evidence" value="ECO:0007669"/>
    <property type="project" value="TreeGrafter"/>
</dbReference>
<keyword evidence="2" id="KW-0132">Cell division</keyword>
<dbReference type="GO" id="GO:0000796">
    <property type="term" value="C:condensin complex"/>
    <property type="evidence" value="ECO:0007669"/>
    <property type="project" value="TreeGrafter"/>
</dbReference>
<name>A0A813S1T7_9BILA</name>
<comment type="caution">
    <text evidence="9">The sequence shown here is derived from an EMBL/GenBank/DDBJ whole genome shotgun (WGS) entry which is preliminary data.</text>
</comment>
<dbReference type="PANTHER" id="PTHR14222:SF2">
    <property type="entry name" value="CONDENSIN COMPLEX SUBUNIT 1"/>
    <property type="match status" value="1"/>
</dbReference>
<dbReference type="EMBL" id="CAJNOT010000037">
    <property type="protein sequence ID" value="CAF0792876.1"/>
    <property type="molecule type" value="Genomic_DNA"/>
</dbReference>
<dbReference type="Gene3D" id="1.25.10.10">
    <property type="entry name" value="Leucine-rich Repeat Variant"/>
    <property type="match status" value="1"/>
</dbReference>
<keyword evidence="4" id="KW-0226">DNA condensation</keyword>
<evidence type="ECO:0000313" key="9">
    <source>
        <dbReference type="EMBL" id="CAF0792876.1"/>
    </source>
</evidence>
<organism evidence="9 10">
    <name type="scientific">Rotaria sordida</name>
    <dbReference type="NCBI Taxonomy" id="392033"/>
    <lineage>
        <taxon>Eukaryota</taxon>
        <taxon>Metazoa</taxon>
        <taxon>Spiralia</taxon>
        <taxon>Gnathifera</taxon>
        <taxon>Rotifera</taxon>
        <taxon>Eurotatoria</taxon>
        <taxon>Bdelloidea</taxon>
        <taxon>Philodinida</taxon>
        <taxon>Philodinidae</taxon>
        <taxon>Rotaria</taxon>
    </lineage>
</organism>
<reference evidence="9" key="1">
    <citation type="submission" date="2021-02" db="EMBL/GenBank/DDBJ databases">
        <authorList>
            <person name="Nowell W R."/>
        </authorList>
    </citation>
    <scope>NUCLEOTIDE SEQUENCE</scope>
</reference>
<protein>
    <recommendedName>
        <fullName evidence="8">Condensin complex subunit 1 C-terminal domain-containing protein</fullName>
    </recommendedName>
</protein>
<evidence type="ECO:0000256" key="4">
    <source>
        <dbReference type="ARBA" id="ARBA00023067"/>
    </source>
</evidence>
<evidence type="ECO:0000259" key="8">
    <source>
        <dbReference type="Pfam" id="PF12717"/>
    </source>
</evidence>
<dbReference type="GO" id="GO:0005634">
    <property type="term" value="C:nucleus"/>
    <property type="evidence" value="ECO:0007669"/>
    <property type="project" value="UniProtKB-SubCell"/>
</dbReference>
<dbReference type="SUPFAM" id="SSF48371">
    <property type="entry name" value="ARM repeat"/>
    <property type="match status" value="1"/>
</dbReference>
<feature type="region of interest" description="Disordered" evidence="7">
    <location>
        <begin position="263"/>
        <end position="282"/>
    </location>
</feature>
<dbReference type="InterPro" id="IPR016024">
    <property type="entry name" value="ARM-type_fold"/>
</dbReference>
<proteinExistence type="predicted"/>
<keyword evidence="3" id="KW-0498">Mitosis</keyword>